<dbReference type="RefSeq" id="XP_022753626.1">
    <property type="nucleotide sequence ID" value="XM_022897891.1"/>
</dbReference>
<evidence type="ECO:0000313" key="2">
    <source>
        <dbReference type="Proteomes" id="UP000515121"/>
    </source>
</evidence>
<evidence type="ECO:0000259" key="1">
    <source>
        <dbReference type="Pfam" id="PF08387"/>
    </source>
</evidence>
<feature type="domain" description="FBD" evidence="1">
    <location>
        <begin position="125"/>
        <end position="165"/>
    </location>
</feature>
<accession>A0A6P5ZMS4</accession>
<dbReference type="KEGG" id="dzi:111301909"/>
<evidence type="ECO:0000313" key="3">
    <source>
        <dbReference type="RefSeq" id="XP_022753626.1"/>
    </source>
</evidence>
<name>A0A6P5ZMS4_DURZI</name>
<proteinExistence type="predicted"/>
<sequence length="204" mass="23333">MPALKNFSLLKDLSLGWIELQANAPKLRFIKYSGRVAIFDLDHICCLEEADLDFGLESSFGSNDGDFLYNLLLDLFSVTILTACSYMLQVIPYSEGTTGTESPLNDYKPLFEFNPSEFWTKNLVVHKCIRRTLKLVEVKGFKGTVNEFLVLQYLICLGRVMERMNLYISRETDDNGGNLELYRASAQMLLQLKKASKKRQISIY</sequence>
<dbReference type="GeneID" id="111301909"/>
<dbReference type="Proteomes" id="UP000515121">
    <property type="component" value="Unplaced"/>
</dbReference>
<reference evidence="3" key="1">
    <citation type="submission" date="2025-08" db="UniProtKB">
        <authorList>
            <consortium name="RefSeq"/>
        </authorList>
    </citation>
    <scope>IDENTIFICATION</scope>
    <source>
        <tissue evidence="3">Fruit stalk</tissue>
    </source>
</reference>
<keyword evidence="2" id="KW-1185">Reference proteome</keyword>
<dbReference type="Pfam" id="PF08387">
    <property type="entry name" value="FBD"/>
    <property type="match status" value="1"/>
</dbReference>
<dbReference type="OrthoDB" id="1141262at2759"/>
<gene>
    <name evidence="3" type="primary">LOC111301909</name>
</gene>
<dbReference type="InterPro" id="IPR006566">
    <property type="entry name" value="FBD"/>
</dbReference>
<organism evidence="2 3">
    <name type="scientific">Durio zibethinus</name>
    <name type="common">Durian</name>
    <dbReference type="NCBI Taxonomy" id="66656"/>
    <lineage>
        <taxon>Eukaryota</taxon>
        <taxon>Viridiplantae</taxon>
        <taxon>Streptophyta</taxon>
        <taxon>Embryophyta</taxon>
        <taxon>Tracheophyta</taxon>
        <taxon>Spermatophyta</taxon>
        <taxon>Magnoliopsida</taxon>
        <taxon>eudicotyledons</taxon>
        <taxon>Gunneridae</taxon>
        <taxon>Pentapetalae</taxon>
        <taxon>rosids</taxon>
        <taxon>malvids</taxon>
        <taxon>Malvales</taxon>
        <taxon>Malvaceae</taxon>
        <taxon>Helicteroideae</taxon>
        <taxon>Durio</taxon>
    </lineage>
</organism>
<dbReference type="AlphaFoldDB" id="A0A6P5ZMS4"/>
<protein>
    <submittedName>
        <fullName evidence="3">F-box protein At3g62230-like</fullName>
    </submittedName>
</protein>